<name>A0A5B7I705_PORTR</name>
<comment type="caution">
    <text evidence="1">The sequence shown here is derived from an EMBL/GenBank/DDBJ whole genome shotgun (WGS) entry which is preliminary data.</text>
</comment>
<dbReference type="EMBL" id="VSRR010047530">
    <property type="protein sequence ID" value="MPC78073.1"/>
    <property type="molecule type" value="Genomic_DNA"/>
</dbReference>
<evidence type="ECO:0000313" key="1">
    <source>
        <dbReference type="EMBL" id="MPC78073.1"/>
    </source>
</evidence>
<reference evidence="1 2" key="1">
    <citation type="submission" date="2019-05" db="EMBL/GenBank/DDBJ databases">
        <title>Another draft genome of Portunus trituberculatus and its Hox gene families provides insights of decapod evolution.</title>
        <authorList>
            <person name="Jeong J.-H."/>
            <person name="Song I."/>
            <person name="Kim S."/>
            <person name="Choi T."/>
            <person name="Kim D."/>
            <person name="Ryu S."/>
            <person name="Kim W."/>
        </authorList>
    </citation>
    <scope>NUCLEOTIDE SEQUENCE [LARGE SCALE GENOMIC DNA]</scope>
    <source>
        <tissue evidence="1">Muscle</tissue>
    </source>
</reference>
<accession>A0A5B7I705</accession>
<evidence type="ECO:0000313" key="2">
    <source>
        <dbReference type="Proteomes" id="UP000324222"/>
    </source>
</evidence>
<dbReference type="AlphaFoldDB" id="A0A5B7I705"/>
<proteinExistence type="predicted"/>
<protein>
    <submittedName>
        <fullName evidence="1">Uncharacterized protein</fullName>
    </submittedName>
</protein>
<organism evidence="1 2">
    <name type="scientific">Portunus trituberculatus</name>
    <name type="common">Swimming crab</name>
    <name type="synonym">Neptunus trituberculatus</name>
    <dbReference type="NCBI Taxonomy" id="210409"/>
    <lineage>
        <taxon>Eukaryota</taxon>
        <taxon>Metazoa</taxon>
        <taxon>Ecdysozoa</taxon>
        <taxon>Arthropoda</taxon>
        <taxon>Crustacea</taxon>
        <taxon>Multicrustacea</taxon>
        <taxon>Malacostraca</taxon>
        <taxon>Eumalacostraca</taxon>
        <taxon>Eucarida</taxon>
        <taxon>Decapoda</taxon>
        <taxon>Pleocyemata</taxon>
        <taxon>Brachyura</taxon>
        <taxon>Eubrachyura</taxon>
        <taxon>Portunoidea</taxon>
        <taxon>Portunidae</taxon>
        <taxon>Portuninae</taxon>
        <taxon>Portunus</taxon>
    </lineage>
</organism>
<sequence>MEELQPLYVSLASEVDDPQVTVISSQCMNCHEMLSRAEARDNEVRQDVLVYRKGEWTVK</sequence>
<dbReference type="Proteomes" id="UP000324222">
    <property type="component" value="Unassembled WGS sequence"/>
</dbReference>
<gene>
    <name evidence="1" type="ORF">E2C01_072548</name>
</gene>
<keyword evidence="2" id="KW-1185">Reference proteome</keyword>